<proteinExistence type="predicted"/>
<dbReference type="PROSITE" id="PS50109">
    <property type="entry name" value="HIS_KIN"/>
    <property type="match status" value="1"/>
</dbReference>
<dbReference type="CDD" id="cd00075">
    <property type="entry name" value="HATPase"/>
    <property type="match status" value="1"/>
</dbReference>
<keyword evidence="7" id="KW-0902">Two-component regulatory system</keyword>
<keyword evidence="8" id="KW-0812">Transmembrane</keyword>
<dbReference type="OrthoDB" id="3369at2157"/>
<dbReference type="Proteomes" id="UP000066737">
    <property type="component" value="Chromosome I"/>
</dbReference>
<dbReference type="EMBL" id="LN831302">
    <property type="protein sequence ID" value="CQH51412.1"/>
    <property type="molecule type" value="Genomic_DNA"/>
</dbReference>
<keyword evidence="3 10" id="KW-0808">Transferase</keyword>
<dbReference type="GO" id="GO:0000156">
    <property type="term" value="F:phosphorelay response regulator activity"/>
    <property type="evidence" value="ECO:0007669"/>
    <property type="project" value="TreeGrafter"/>
</dbReference>
<dbReference type="PANTHER" id="PTHR42878">
    <property type="entry name" value="TWO-COMPONENT HISTIDINE KINASE"/>
    <property type="match status" value="1"/>
</dbReference>
<dbReference type="Gene3D" id="3.30.565.10">
    <property type="entry name" value="Histidine kinase-like ATPase, C-terminal domain"/>
    <property type="match status" value="1"/>
</dbReference>
<dbReference type="AlphaFoldDB" id="A0A0U5H1D1"/>
<evidence type="ECO:0000256" key="6">
    <source>
        <dbReference type="ARBA" id="ARBA00022840"/>
    </source>
</evidence>
<dbReference type="GeneID" id="26658408"/>
<gene>
    <name evidence="10" type="ORF">HHUB_1729</name>
</gene>
<evidence type="ECO:0000259" key="9">
    <source>
        <dbReference type="PROSITE" id="PS50109"/>
    </source>
</evidence>
<dbReference type="GO" id="GO:0007234">
    <property type="term" value="P:osmosensory signaling via phosphorelay pathway"/>
    <property type="evidence" value="ECO:0007669"/>
    <property type="project" value="TreeGrafter"/>
</dbReference>
<keyword evidence="8" id="KW-1133">Transmembrane helix</keyword>
<evidence type="ECO:0000256" key="5">
    <source>
        <dbReference type="ARBA" id="ARBA00022777"/>
    </source>
</evidence>
<dbReference type="GO" id="GO:0005524">
    <property type="term" value="F:ATP binding"/>
    <property type="evidence" value="ECO:0007669"/>
    <property type="project" value="UniProtKB-KW"/>
</dbReference>
<dbReference type="GO" id="GO:0030295">
    <property type="term" value="F:protein kinase activator activity"/>
    <property type="evidence" value="ECO:0007669"/>
    <property type="project" value="TreeGrafter"/>
</dbReference>
<dbReference type="InterPro" id="IPR004358">
    <property type="entry name" value="Sig_transdc_His_kin-like_C"/>
</dbReference>
<dbReference type="SUPFAM" id="SSF55874">
    <property type="entry name" value="ATPase domain of HSP90 chaperone/DNA topoisomerase II/histidine kinase"/>
    <property type="match status" value="1"/>
</dbReference>
<dbReference type="KEGG" id="hhb:Hhub_1729"/>
<dbReference type="RefSeq" id="WP_059056216.1">
    <property type="nucleotide sequence ID" value="NZ_CEML01000002.1"/>
</dbReference>
<feature type="transmembrane region" description="Helical" evidence="8">
    <location>
        <begin position="51"/>
        <end position="68"/>
    </location>
</feature>
<feature type="domain" description="Histidine kinase" evidence="9">
    <location>
        <begin position="394"/>
        <end position="599"/>
    </location>
</feature>
<dbReference type="PANTHER" id="PTHR42878:SF7">
    <property type="entry name" value="SENSOR HISTIDINE KINASE GLRK"/>
    <property type="match status" value="1"/>
</dbReference>
<keyword evidence="6" id="KW-0067">ATP-binding</keyword>
<sequence length="600" mass="65050">MTTATASDSRRRLAGYAVAALGVALFAVPVYDVWDDTTDLGWALLPSLAENVSLFALAALLVAGGVWLARSRADGDHATIVAATTFAGTAATAALFAWIVVVQSWTMQDLKPYVIALDAVVVGALGSFGIGVYRARSASRRRDLRVERNRLAGLFENTSDAVATVELADGSPAVSSANERFRETFADPEAAIENAARLAATSLSSLLDGDHDGETTTREVAYSDADGVHPVADAARDAREFIVQFVPHDTDRGRTYVYVVATDVTEQKQLAREREANERLDLLHEYASKLVNAESRDRAAALAREAVEELYAPAAVRVVLDGEVVAGPDDADATFDTVAAVGDRGRIELAADLATRELNAVNVLATHLDDVLGRLDYERELADEREELDFINRTLRHNLLNDVQVVKARLQTLDDADDLVDHRDVLLDHLDRMAEFVQTMRTYTKSLVEDDEHVLRPVDLRPALEAVADGTRTAYEDADVSLGDVPEVAVSADELLEPVLENVLTNAVEHNDKETPRVHVDAERHGDWVVVRVADNGPGIPDDRKDAVFERGELGEHSSGSGFGLFLVRKTVESYGGGVEIRDNEPTGTVVRITLPVAST</sequence>
<feature type="transmembrane region" description="Helical" evidence="8">
    <location>
        <begin position="12"/>
        <end position="31"/>
    </location>
</feature>
<name>A0A0U5H1D1_9EURY</name>
<keyword evidence="4" id="KW-0547">Nucleotide-binding</keyword>
<dbReference type="InterPro" id="IPR005467">
    <property type="entry name" value="His_kinase_dom"/>
</dbReference>
<feature type="transmembrane region" description="Helical" evidence="8">
    <location>
        <begin position="113"/>
        <end position="135"/>
    </location>
</feature>
<dbReference type="PRINTS" id="PR00344">
    <property type="entry name" value="BCTRLSENSOR"/>
</dbReference>
<keyword evidence="8" id="KW-0472">Membrane</keyword>
<evidence type="ECO:0000256" key="4">
    <source>
        <dbReference type="ARBA" id="ARBA00022741"/>
    </source>
</evidence>
<accession>A0A0U5H1D1</accession>
<evidence type="ECO:0000256" key="3">
    <source>
        <dbReference type="ARBA" id="ARBA00022679"/>
    </source>
</evidence>
<dbReference type="InterPro" id="IPR003594">
    <property type="entry name" value="HATPase_dom"/>
</dbReference>
<keyword evidence="11" id="KW-1185">Reference proteome</keyword>
<evidence type="ECO:0000313" key="10">
    <source>
        <dbReference type="EMBL" id="CQH51412.1"/>
    </source>
</evidence>
<dbReference type="GO" id="GO:0004673">
    <property type="term" value="F:protein histidine kinase activity"/>
    <property type="evidence" value="ECO:0007669"/>
    <property type="project" value="UniProtKB-EC"/>
</dbReference>
<dbReference type="Pfam" id="PF02518">
    <property type="entry name" value="HATPase_c"/>
    <property type="match status" value="1"/>
</dbReference>
<evidence type="ECO:0000256" key="2">
    <source>
        <dbReference type="ARBA" id="ARBA00012438"/>
    </source>
</evidence>
<reference evidence="11" key="1">
    <citation type="journal article" date="2016" name="Environ. Microbiol.">
        <title>The complete genome of a viable archaeum isolated from 123-million-year-old rock salt.</title>
        <authorList>
            <person name="Jaakkola S.T."/>
            <person name="Pfeiffer F."/>
            <person name="Ravantti J.J."/>
            <person name="Guo Q."/>
            <person name="Liu Y."/>
            <person name="Chen X."/>
            <person name="Ma H."/>
            <person name="Yang C."/>
            <person name="Oksanen H.M."/>
            <person name="Bamford D.H."/>
        </authorList>
    </citation>
    <scope>NUCLEOTIDE SEQUENCE</scope>
    <source>
        <strain evidence="11">JI20-1</strain>
    </source>
</reference>
<keyword evidence="5 10" id="KW-0418">Kinase</keyword>
<comment type="catalytic activity">
    <reaction evidence="1">
        <text>ATP + protein L-histidine = ADP + protein N-phospho-L-histidine.</text>
        <dbReference type="EC" id="2.7.13.3"/>
    </reaction>
</comment>
<dbReference type="InterPro" id="IPR036890">
    <property type="entry name" value="HATPase_C_sf"/>
</dbReference>
<dbReference type="InterPro" id="IPR050351">
    <property type="entry name" value="BphY/WalK/GraS-like"/>
</dbReference>
<evidence type="ECO:0000256" key="1">
    <source>
        <dbReference type="ARBA" id="ARBA00000085"/>
    </source>
</evidence>
<dbReference type="Gene3D" id="3.30.450.20">
    <property type="entry name" value="PAS domain"/>
    <property type="match status" value="1"/>
</dbReference>
<feature type="transmembrane region" description="Helical" evidence="8">
    <location>
        <begin position="80"/>
        <end position="101"/>
    </location>
</feature>
<evidence type="ECO:0000256" key="8">
    <source>
        <dbReference type="SAM" id="Phobius"/>
    </source>
</evidence>
<organism evidence="10 11">
    <name type="scientific">Halobacterium hubeiense</name>
    <dbReference type="NCBI Taxonomy" id="1407499"/>
    <lineage>
        <taxon>Archaea</taxon>
        <taxon>Methanobacteriati</taxon>
        <taxon>Methanobacteriota</taxon>
        <taxon>Stenosarchaea group</taxon>
        <taxon>Halobacteria</taxon>
        <taxon>Halobacteriales</taxon>
        <taxon>Halobacteriaceae</taxon>
        <taxon>Halobacterium</taxon>
    </lineage>
</organism>
<dbReference type="STRING" id="1407499.HHUB_1729"/>
<protein>
    <recommendedName>
        <fullName evidence="2">histidine kinase</fullName>
        <ecNumber evidence="2">2.7.13.3</ecNumber>
    </recommendedName>
</protein>
<evidence type="ECO:0000256" key="7">
    <source>
        <dbReference type="ARBA" id="ARBA00023012"/>
    </source>
</evidence>
<dbReference type="SMART" id="SM00387">
    <property type="entry name" value="HATPase_c"/>
    <property type="match status" value="1"/>
</dbReference>
<dbReference type="EC" id="2.7.13.3" evidence="2"/>
<evidence type="ECO:0000313" key="11">
    <source>
        <dbReference type="Proteomes" id="UP000066737"/>
    </source>
</evidence>